<dbReference type="RefSeq" id="WP_013679283.1">
    <property type="nucleotide sequence ID" value="NC_015315.1"/>
</dbReference>
<evidence type="ECO:0000313" key="5">
    <source>
        <dbReference type="EMBL" id="AEA11947.1"/>
    </source>
</evidence>
<dbReference type="OrthoDB" id="372125at2157"/>
<proteinExistence type="inferred from homology"/>
<evidence type="ECO:0000259" key="4">
    <source>
        <dbReference type="PROSITE" id="PS51721"/>
    </source>
</evidence>
<reference key="2">
    <citation type="submission" date="2011-03" db="EMBL/GenBank/DDBJ databases">
        <title>Complete genome sequence of the thermoacidophilic crenarchaeon Thermoproteus uzoniensis 768-20.</title>
        <authorList>
            <person name="Mardanov A.V."/>
            <person name="Gumerov V.M."/>
            <person name="Beletsky A.V."/>
            <person name="Prokofeva M.I."/>
            <person name="Bonch-Osmolovskaya E.A."/>
            <person name="Ravin N.V."/>
            <person name="Skryabin K.G."/>
        </authorList>
    </citation>
    <scope>NUCLEOTIDE SEQUENCE</scope>
    <source>
        <strain>768-20</strain>
    </source>
</reference>
<dbReference type="PROSITE" id="PS51721">
    <property type="entry name" value="G_CP"/>
    <property type="match status" value="1"/>
</dbReference>
<sequence length="262" mass="28936">MAEAWRRVRRVVEDSDVVLEVLDARDPLATRNLDVERLAESLGKRIIVAINKADLIPLGVGLRWKRWFESQGLPSVFFSAKERLGTRKLMAYIKRLAPAVPVKVAVVGYPNVGKSTIINYLKGRHVASTSPKPGWTRGEQLVRAKSWLLVIDTPGVLTAEGAADPAIAVVRGAVDPGRVDDAVPYAVALINRVLKLNPKALEIYGYAGSSAEEALEYVGRRYGRLLKGGRVNIDEAARRVLVDWIEGRLTYWYEPDSLLALA</sequence>
<reference evidence="5 6" key="1">
    <citation type="journal article" date="2011" name="J. Bacteriol.">
        <title>Complete genome sequence of the thermoacidophilic crenarchaeon Thermoproteus uzoniensis 768-20.</title>
        <authorList>
            <person name="Mardanov A.V."/>
            <person name="Gumerov V.M."/>
            <person name="Beletsky A.V."/>
            <person name="Prokofeva M.I."/>
            <person name="Bonch-Osmolovskaya E.A."/>
            <person name="Ravin N.V."/>
            <person name="Skryabin K.G."/>
        </authorList>
    </citation>
    <scope>NUCLEOTIDE SEQUENCE [LARGE SCALE GENOMIC DNA]</scope>
    <source>
        <strain evidence="5 6">768-20</strain>
    </source>
</reference>
<name>F2L388_THEU7</name>
<dbReference type="STRING" id="999630.TUZN_0451"/>
<evidence type="ECO:0000256" key="1">
    <source>
        <dbReference type="ARBA" id="ARBA00022741"/>
    </source>
</evidence>
<dbReference type="AlphaFoldDB" id="F2L388"/>
<keyword evidence="1 3" id="KW-0547">Nucleotide-binding</keyword>
<dbReference type="KEGG" id="tuz:TUZN_0451"/>
<dbReference type="CDD" id="cd01859">
    <property type="entry name" value="MJ1464"/>
    <property type="match status" value="1"/>
</dbReference>
<dbReference type="Gene3D" id="3.40.50.300">
    <property type="entry name" value="P-loop containing nucleotide triphosphate hydrolases"/>
    <property type="match status" value="1"/>
</dbReference>
<dbReference type="PANTHER" id="PTHR11089">
    <property type="entry name" value="GTP-BINDING PROTEIN-RELATED"/>
    <property type="match status" value="1"/>
</dbReference>
<evidence type="ECO:0000256" key="2">
    <source>
        <dbReference type="ARBA" id="ARBA00023134"/>
    </source>
</evidence>
<dbReference type="InterPro" id="IPR016478">
    <property type="entry name" value="GTPase_MTG1"/>
</dbReference>
<feature type="domain" description="CP-type G" evidence="4">
    <location>
        <begin position="5"/>
        <end position="159"/>
    </location>
</feature>
<evidence type="ECO:0000313" key="6">
    <source>
        <dbReference type="Proteomes" id="UP000008138"/>
    </source>
</evidence>
<comment type="similarity">
    <text evidence="3">Belongs to the TRAFAC class YlqF/YawG GTPase family. MTG1 subfamily.</text>
</comment>
<organism evidence="5 6">
    <name type="scientific">Thermoproteus uzoniensis (strain 768-20)</name>
    <dbReference type="NCBI Taxonomy" id="999630"/>
    <lineage>
        <taxon>Archaea</taxon>
        <taxon>Thermoproteota</taxon>
        <taxon>Thermoprotei</taxon>
        <taxon>Thermoproteales</taxon>
        <taxon>Thermoproteaceae</taxon>
        <taxon>Thermoproteus</taxon>
    </lineage>
</organism>
<dbReference type="InterPro" id="IPR027417">
    <property type="entry name" value="P-loop_NTPase"/>
</dbReference>
<dbReference type="EMBL" id="CP002590">
    <property type="protein sequence ID" value="AEA11947.1"/>
    <property type="molecule type" value="Genomic_DNA"/>
</dbReference>
<dbReference type="GeneID" id="10359996"/>
<dbReference type="Proteomes" id="UP000008138">
    <property type="component" value="Chromosome"/>
</dbReference>
<keyword evidence="6" id="KW-1185">Reference proteome</keyword>
<dbReference type="Pfam" id="PF01926">
    <property type="entry name" value="MMR_HSR1"/>
    <property type="match status" value="1"/>
</dbReference>
<dbReference type="InterPro" id="IPR006073">
    <property type="entry name" value="GTP-bd"/>
</dbReference>
<dbReference type="HOGENOM" id="CLU_011106_1_2_2"/>
<dbReference type="Gene3D" id="1.10.1580.10">
    <property type="match status" value="1"/>
</dbReference>
<dbReference type="InterPro" id="IPR023179">
    <property type="entry name" value="GTP-bd_ortho_bundle_sf"/>
</dbReference>
<gene>
    <name evidence="5" type="ordered locus">TUZN_0451</name>
</gene>
<dbReference type="SUPFAM" id="SSF52540">
    <property type="entry name" value="P-loop containing nucleoside triphosphate hydrolases"/>
    <property type="match status" value="1"/>
</dbReference>
<dbReference type="PRINTS" id="PR00326">
    <property type="entry name" value="GTP1OBG"/>
</dbReference>
<accession>F2L388</accession>
<dbReference type="PANTHER" id="PTHR11089:SF30">
    <property type="entry name" value="GUANINE NUCLEOTIDE-BINDING PROTEIN-LIKE 3 HOMOLOG"/>
    <property type="match status" value="1"/>
</dbReference>
<keyword evidence="2 3" id="KW-0342">GTP-binding</keyword>
<dbReference type="InterPro" id="IPR050755">
    <property type="entry name" value="TRAFAC_YlqF/YawG_RiboMat"/>
</dbReference>
<dbReference type="GO" id="GO:0005525">
    <property type="term" value="F:GTP binding"/>
    <property type="evidence" value="ECO:0007669"/>
    <property type="project" value="UniProtKB-KW"/>
</dbReference>
<dbReference type="eggNOG" id="arCOG00350">
    <property type="taxonomic scope" value="Archaea"/>
</dbReference>
<dbReference type="InterPro" id="IPR030378">
    <property type="entry name" value="G_CP_dom"/>
</dbReference>
<evidence type="ECO:0000256" key="3">
    <source>
        <dbReference type="PIRNR" id="PIRNR006230"/>
    </source>
</evidence>
<dbReference type="PIRSF" id="PIRSF006230">
    <property type="entry name" value="MG442"/>
    <property type="match status" value="1"/>
</dbReference>
<protein>
    <submittedName>
        <fullName evidence="5">GTP-binding protein, HSR1-related protein</fullName>
    </submittedName>
</protein>